<evidence type="ECO:0000313" key="1">
    <source>
        <dbReference type="EMBL" id="SAK58720.1"/>
    </source>
</evidence>
<gene>
    <name evidence="1" type="ORF">AWB75_02388</name>
</gene>
<reference evidence="1" key="1">
    <citation type="submission" date="2016-01" db="EMBL/GenBank/DDBJ databases">
        <authorList>
            <person name="Peeters C."/>
        </authorList>
    </citation>
    <scope>NUCLEOTIDE SEQUENCE [LARGE SCALE GENOMIC DNA]</scope>
    <source>
        <strain evidence="1">LMG 29318</strain>
    </source>
</reference>
<organism evidence="1 2">
    <name type="scientific">Caballeronia catudaia</name>
    <dbReference type="NCBI Taxonomy" id="1777136"/>
    <lineage>
        <taxon>Bacteria</taxon>
        <taxon>Pseudomonadati</taxon>
        <taxon>Pseudomonadota</taxon>
        <taxon>Betaproteobacteria</taxon>
        <taxon>Burkholderiales</taxon>
        <taxon>Burkholderiaceae</taxon>
        <taxon>Caballeronia</taxon>
    </lineage>
</organism>
<proteinExistence type="predicted"/>
<sequence length="204" mass="20991">MPFTTNSSLVLVPPFVKSIVPALFNVTSCPAIAGRIEVRPMPPARIVLVASRLSVPVPVAASPSVSPFASKVNCVLLDAFTVSQLEKRERPLACTLSSVSESEPGPPSNCVIAASAGSFRLRSTAVSSPAPSVTGPAIVPPLHVSASAPEEVETPCPMAPPVIVNALLPLPRSTRPPIVPPESVNVSSFCAAVTLPSTCPPDMS</sequence>
<dbReference type="Proteomes" id="UP000054870">
    <property type="component" value="Unassembled WGS sequence"/>
</dbReference>
<name>A0A158AM12_9BURK</name>
<comment type="caution">
    <text evidence="1">The sequence shown here is derived from an EMBL/GenBank/DDBJ whole genome shotgun (WGS) entry which is preliminary data.</text>
</comment>
<dbReference type="EMBL" id="FCOF02000008">
    <property type="protein sequence ID" value="SAK58720.1"/>
    <property type="molecule type" value="Genomic_DNA"/>
</dbReference>
<evidence type="ECO:0000313" key="2">
    <source>
        <dbReference type="Proteomes" id="UP000054870"/>
    </source>
</evidence>
<accession>A0A158AM12</accession>
<keyword evidence="2" id="KW-1185">Reference proteome</keyword>
<dbReference type="AlphaFoldDB" id="A0A158AM12"/>
<protein>
    <submittedName>
        <fullName evidence="1">Uncharacterized protein</fullName>
    </submittedName>
</protein>